<evidence type="ECO:0008006" key="3">
    <source>
        <dbReference type="Google" id="ProtNLM"/>
    </source>
</evidence>
<keyword evidence="2" id="KW-1185">Reference proteome</keyword>
<reference evidence="2" key="1">
    <citation type="journal article" date="2019" name="Int. J. Syst. Evol. Microbiol.">
        <title>The Global Catalogue of Microorganisms (GCM) 10K type strain sequencing project: providing services to taxonomists for standard genome sequencing and annotation.</title>
        <authorList>
            <consortium name="The Broad Institute Genomics Platform"/>
            <consortium name="The Broad Institute Genome Sequencing Center for Infectious Disease"/>
            <person name="Wu L."/>
            <person name="Ma J."/>
        </authorList>
    </citation>
    <scope>NUCLEOTIDE SEQUENCE [LARGE SCALE GENOMIC DNA]</scope>
    <source>
        <strain evidence="2">CGMCC 1.12770</strain>
    </source>
</reference>
<gene>
    <name evidence="1" type="ORF">GCM10008014_24290</name>
</gene>
<name>A0ABQ1ZDC7_9BACL</name>
<accession>A0ABQ1ZDC7</accession>
<protein>
    <recommendedName>
        <fullName evidence="3">NERD domain-containing protein</fullName>
    </recommendedName>
</protein>
<organism evidence="1 2">
    <name type="scientific">Paenibacillus silvae</name>
    <dbReference type="NCBI Taxonomy" id="1325358"/>
    <lineage>
        <taxon>Bacteria</taxon>
        <taxon>Bacillati</taxon>
        <taxon>Bacillota</taxon>
        <taxon>Bacilli</taxon>
        <taxon>Bacillales</taxon>
        <taxon>Paenibacillaceae</taxon>
        <taxon>Paenibacillus</taxon>
    </lineage>
</organism>
<evidence type="ECO:0000313" key="1">
    <source>
        <dbReference type="EMBL" id="GGH55034.1"/>
    </source>
</evidence>
<dbReference type="EMBL" id="BMFU01000003">
    <property type="protein sequence ID" value="GGH55034.1"/>
    <property type="molecule type" value="Genomic_DNA"/>
</dbReference>
<dbReference type="Proteomes" id="UP000652153">
    <property type="component" value="Unassembled WGS sequence"/>
</dbReference>
<dbReference type="RefSeq" id="WP_188592568.1">
    <property type="nucleotide sequence ID" value="NZ_BMFU01000003.1"/>
</dbReference>
<evidence type="ECO:0000313" key="2">
    <source>
        <dbReference type="Proteomes" id="UP000652153"/>
    </source>
</evidence>
<sequence>MDELFRKYSFLLDETNGINDDFQNIKNNSNLYEDAEEDVELIENYLITMLKKFSQVDMLAKIEMLRIAGLKGMIEEKIKIYQFHVDYITSFALKVGGMDSGATELINEDGILKIVKLTTLLIMFKSHDLHKKNIKSKHFNNQYQFIRLREFSENKINVLRELICYFDDKNKKTSASTEVLQFIIRLAEKISDNIESISSKYFDANYSYHLFSFSFKRLKDLYIKSISDEQFSEILELFTFKWGDFNDVEISEIILYDRMEEKFLIKLSDNSYFIPNIYNALDKITDIIERVIFSIEGDKLKFEESKGTFLEEKINEIFLKSFPNSRVLRNSQWNKDTLDGENDLTVLYENFAFVVEAKSNGIRKNIKKGILKEINSAYQDIVLKTNDQAKNFSSILKENIGKKIEFKVIGGGINILDLTEITEVIPIGVIFADIPVHLMKDLNPQNNISVPILSLFELIKIMQCLTLTSEKIDYLRKRYLIDSANTSYHGDEYDLLYTYLMCGFNTDQRLYKSAEKDEKVFIHYIEGDVSRDYLKRVNWFGNLLIELEQKKPQNWLSISLEICNIPYVAQKQIERELSIRGKIELLDNMKFRKRVVVVKYAESMNDRERIRIELDVYEIKRTAVHSGLEIESIFYLVINTKFEYKFSGIFKF</sequence>
<comment type="caution">
    <text evidence="1">The sequence shown here is derived from an EMBL/GenBank/DDBJ whole genome shotgun (WGS) entry which is preliminary data.</text>
</comment>
<proteinExistence type="predicted"/>